<keyword evidence="3" id="KW-1185">Reference proteome</keyword>
<accession>A0A2P5TRP9</accession>
<dbReference type="EMBL" id="MPZM01000001">
    <property type="protein sequence ID" value="PPL18497.1"/>
    <property type="molecule type" value="Genomic_DNA"/>
</dbReference>
<name>A0A2P5TRP9_9GAMM</name>
<dbReference type="Gene3D" id="3.10.450.50">
    <property type="match status" value="1"/>
</dbReference>
<dbReference type="SUPFAM" id="SSF54427">
    <property type="entry name" value="NTF2-like"/>
    <property type="match status" value="1"/>
</dbReference>
<dbReference type="Proteomes" id="UP000242231">
    <property type="component" value="Unassembled WGS sequence"/>
</dbReference>
<comment type="caution">
    <text evidence="2">The sequence shown here is derived from an EMBL/GenBank/DDBJ whole genome shotgun (WGS) entry which is preliminary data.</text>
</comment>
<reference evidence="3" key="1">
    <citation type="submission" date="2016-11" db="EMBL/GenBank/DDBJ databases">
        <authorList>
            <person name="Sisinthy S."/>
            <person name="Ara S."/>
            <person name="Gundlapally S.R."/>
        </authorList>
    </citation>
    <scope>NUCLEOTIDE SEQUENCE [LARGE SCALE GENOMIC DNA]</scope>
    <source>
        <strain evidence="3">V1-41</strain>
    </source>
</reference>
<dbReference type="OrthoDB" id="1115105at2"/>
<dbReference type="InterPro" id="IPR037401">
    <property type="entry name" value="SnoaL-like"/>
</dbReference>
<proteinExistence type="predicted"/>
<dbReference type="RefSeq" id="WP_104484876.1">
    <property type="nucleotide sequence ID" value="NZ_BMYB01000010.1"/>
</dbReference>
<feature type="domain" description="SnoaL-like" evidence="1">
    <location>
        <begin position="12"/>
        <end position="104"/>
    </location>
</feature>
<sequence length="140" mass="16069">MSPALAVFCREYQRLSATNLQVLRDIYAPDISFSDPAHHIQGIAALLSYFEGLFTRVTSCRFDIEQVMEQGDEAFVRWQMVFCHPRLNGGKEVQVPGVSHLRFAELVYEHTDYFDMGAMLYEQLPLLGGVIRALKRRLDQ</sequence>
<protein>
    <submittedName>
        <fullName evidence="2">Transcriptional regulator</fullName>
    </submittedName>
</protein>
<dbReference type="Pfam" id="PF12680">
    <property type="entry name" value="SnoaL_2"/>
    <property type="match status" value="1"/>
</dbReference>
<evidence type="ECO:0000313" key="3">
    <source>
        <dbReference type="Proteomes" id="UP000242231"/>
    </source>
</evidence>
<evidence type="ECO:0000313" key="2">
    <source>
        <dbReference type="EMBL" id="PPL18497.1"/>
    </source>
</evidence>
<organism evidence="2 3">
    <name type="scientific">Oceanisphaera arctica</name>
    <dbReference type="NCBI Taxonomy" id="641510"/>
    <lineage>
        <taxon>Bacteria</taxon>
        <taxon>Pseudomonadati</taxon>
        <taxon>Pseudomonadota</taxon>
        <taxon>Gammaproteobacteria</taxon>
        <taxon>Aeromonadales</taxon>
        <taxon>Aeromonadaceae</taxon>
        <taxon>Oceanisphaera</taxon>
    </lineage>
</organism>
<dbReference type="InterPro" id="IPR032710">
    <property type="entry name" value="NTF2-like_dom_sf"/>
</dbReference>
<evidence type="ECO:0000259" key="1">
    <source>
        <dbReference type="Pfam" id="PF12680"/>
    </source>
</evidence>
<dbReference type="AlphaFoldDB" id="A0A2P5TRP9"/>
<gene>
    <name evidence="2" type="ORF">UN63_00725</name>
</gene>